<dbReference type="InterPro" id="IPR050722">
    <property type="entry name" value="Pyruvate:ferred/Flavod_OxRd"/>
</dbReference>
<evidence type="ECO:0000256" key="1">
    <source>
        <dbReference type="ARBA" id="ARBA00023002"/>
    </source>
</evidence>
<organism evidence="4 5">
    <name type="scientific">Desulfocucumis palustris</name>
    <dbReference type="NCBI Taxonomy" id="1898651"/>
    <lineage>
        <taxon>Bacteria</taxon>
        <taxon>Bacillati</taxon>
        <taxon>Bacillota</taxon>
        <taxon>Clostridia</taxon>
        <taxon>Eubacteriales</taxon>
        <taxon>Desulfocucumaceae</taxon>
        <taxon>Desulfocucumis</taxon>
    </lineage>
</organism>
<dbReference type="InterPro" id="IPR002880">
    <property type="entry name" value="Pyrv_Fd/Flavodoxin_OxRdtase_N"/>
</dbReference>
<dbReference type="GO" id="GO:0016491">
    <property type="term" value="F:oxidoreductase activity"/>
    <property type="evidence" value="ECO:0007669"/>
    <property type="project" value="UniProtKB-KW"/>
</dbReference>
<dbReference type="Gene3D" id="3.40.50.920">
    <property type="match status" value="1"/>
</dbReference>
<dbReference type="InterPro" id="IPR029061">
    <property type="entry name" value="THDP-binding"/>
</dbReference>
<dbReference type="AlphaFoldDB" id="A0A2L2X8Z8"/>
<evidence type="ECO:0000259" key="3">
    <source>
        <dbReference type="Pfam" id="PF17147"/>
    </source>
</evidence>
<protein>
    <submittedName>
        <fullName evidence="4">2-oxoglutarate oxidoreductase alpha subunit</fullName>
    </submittedName>
</protein>
<reference evidence="5" key="1">
    <citation type="submission" date="2018-02" db="EMBL/GenBank/DDBJ databases">
        <title>Genome sequence of Desulfocucumis palustris strain NAW-5.</title>
        <authorList>
            <person name="Watanabe M."/>
            <person name="Kojima H."/>
            <person name="Fukui M."/>
        </authorList>
    </citation>
    <scope>NUCLEOTIDE SEQUENCE [LARGE SCALE GENOMIC DNA]</scope>
    <source>
        <strain evidence="5">NAW-5</strain>
    </source>
</reference>
<dbReference type="FunFam" id="3.40.50.970:FF:000022">
    <property type="entry name" value="2-oxoglutarate ferredoxin oxidoreductase alpha subunit"/>
    <property type="match status" value="1"/>
</dbReference>
<accession>A0A2L2X8Z8</accession>
<dbReference type="NCBIfam" id="NF006412">
    <property type="entry name" value="PRK08659.1"/>
    <property type="match status" value="1"/>
</dbReference>
<evidence type="ECO:0000313" key="4">
    <source>
        <dbReference type="EMBL" id="GBF32394.1"/>
    </source>
</evidence>
<dbReference type="Gene3D" id="3.40.50.970">
    <property type="match status" value="1"/>
</dbReference>
<keyword evidence="1" id="KW-0560">Oxidoreductase</keyword>
<dbReference type="EMBL" id="BFAV01000028">
    <property type="protein sequence ID" value="GBF32394.1"/>
    <property type="molecule type" value="Genomic_DNA"/>
</dbReference>
<dbReference type="InterPro" id="IPR033412">
    <property type="entry name" value="PFOR_II"/>
</dbReference>
<dbReference type="GO" id="GO:0006979">
    <property type="term" value="P:response to oxidative stress"/>
    <property type="evidence" value="ECO:0007669"/>
    <property type="project" value="TreeGrafter"/>
</dbReference>
<dbReference type="SUPFAM" id="SSF52922">
    <property type="entry name" value="TK C-terminal domain-like"/>
    <property type="match status" value="1"/>
</dbReference>
<comment type="caution">
    <text evidence="4">The sequence shown here is derived from an EMBL/GenBank/DDBJ whole genome shotgun (WGS) entry which is preliminary data.</text>
</comment>
<dbReference type="SUPFAM" id="SSF52518">
    <property type="entry name" value="Thiamin diphosphate-binding fold (THDP-binding)"/>
    <property type="match status" value="1"/>
</dbReference>
<dbReference type="Pfam" id="PF17147">
    <property type="entry name" value="PFOR_II"/>
    <property type="match status" value="1"/>
</dbReference>
<dbReference type="PANTHER" id="PTHR32154">
    <property type="entry name" value="PYRUVATE-FLAVODOXIN OXIDOREDUCTASE-RELATED"/>
    <property type="match status" value="1"/>
</dbReference>
<sequence>MQREAKLIQGNQAIAEGAIYAGARFFAGYPITPSSEIAEECSRVMPRIGGVYMQMEDEIASMGAIVGASLTGAKSFTATSGPGFSLMQENLGFAVMAEVPCVVVNVQRSGPSTGLATKPAQSDIMQVRWGRHGDQAVIALSPSSVMECFTLTVEAFNLAERFRVPVILAADEIVAHMRENFTLPAPGEVKVFDRKKPSVNPDSYKPFEPGEDGIAPLAAYGSEYVFHVTSSMHGPEGFSNNSPANAAWKVAQLHKKIERYRDEIVITKTFDVEDMDVLLIAFGAVTRAARAAALEARKEGIKAGVLQLVTVWPFPDREIAELGKKAKTVVVPEMNYSGQVAGEVTRVLGPATDIRRVNKYNGQIITPGDILEEIKRGAKEVL</sequence>
<keyword evidence="5" id="KW-1185">Reference proteome</keyword>
<dbReference type="RefSeq" id="WP_231702620.1">
    <property type="nucleotide sequence ID" value="NZ_BFAV01000028.1"/>
</dbReference>
<dbReference type="Proteomes" id="UP000239549">
    <property type="component" value="Unassembled WGS sequence"/>
</dbReference>
<feature type="domain" description="Pyruvate flavodoxin/ferredoxin oxidoreductase pyrimidine binding" evidence="2">
    <location>
        <begin position="16"/>
        <end position="210"/>
    </location>
</feature>
<evidence type="ECO:0000259" key="2">
    <source>
        <dbReference type="Pfam" id="PF01855"/>
    </source>
</evidence>
<dbReference type="Pfam" id="PF01855">
    <property type="entry name" value="POR_N"/>
    <property type="match status" value="1"/>
</dbReference>
<dbReference type="InterPro" id="IPR009014">
    <property type="entry name" value="Transketo_C/PFOR_II"/>
</dbReference>
<proteinExistence type="predicted"/>
<dbReference type="CDD" id="cd07034">
    <property type="entry name" value="TPP_PYR_PFOR_IOR-alpha_like"/>
    <property type="match status" value="1"/>
</dbReference>
<evidence type="ECO:0000313" key="5">
    <source>
        <dbReference type="Proteomes" id="UP000239549"/>
    </source>
</evidence>
<name>A0A2L2X8Z8_9FIRM</name>
<gene>
    <name evidence="4" type="ORF">DCCM_0588</name>
</gene>
<feature type="domain" description="Pyruvate:ferredoxin oxidoreductase core" evidence="3">
    <location>
        <begin position="276"/>
        <end position="370"/>
    </location>
</feature>
<dbReference type="PANTHER" id="PTHR32154:SF14">
    <property type="entry name" value="2-OXOGLUTARATE SYNTHASE SUBUNIT KORA"/>
    <property type="match status" value="1"/>
</dbReference>